<protein>
    <submittedName>
        <fullName evidence="6">Helix-turn-helix transcriptional regulator</fullName>
    </submittedName>
</protein>
<evidence type="ECO:0000256" key="3">
    <source>
        <dbReference type="ARBA" id="ARBA00023163"/>
    </source>
</evidence>
<reference evidence="6 7" key="1">
    <citation type="submission" date="2019-07" db="EMBL/GenBank/DDBJ databases">
        <title>The draft genome sequence of Aquimarina algiphila M91.</title>
        <authorList>
            <person name="Meng X."/>
        </authorList>
    </citation>
    <scope>NUCLEOTIDE SEQUENCE [LARGE SCALE GENOMIC DNA]</scope>
    <source>
        <strain evidence="6 7">M91</strain>
    </source>
</reference>
<dbReference type="PRINTS" id="PR00038">
    <property type="entry name" value="HTHLUXR"/>
</dbReference>
<evidence type="ECO:0000313" key="6">
    <source>
        <dbReference type="EMBL" id="TSE04526.1"/>
    </source>
</evidence>
<dbReference type="Gene3D" id="1.10.10.10">
    <property type="entry name" value="Winged helix-like DNA-binding domain superfamily/Winged helix DNA-binding domain"/>
    <property type="match status" value="1"/>
</dbReference>
<evidence type="ECO:0000259" key="5">
    <source>
        <dbReference type="PROSITE" id="PS50043"/>
    </source>
</evidence>
<dbReference type="PROSITE" id="PS50043">
    <property type="entry name" value="HTH_LUXR_2"/>
    <property type="match status" value="1"/>
</dbReference>
<dbReference type="PANTHER" id="PTHR44688">
    <property type="entry name" value="DNA-BINDING TRANSCRIPTIONAL ACTIVATOR DEVR_DOSR"/>
    <property type="match status" value="1"/>
</dbReference>
<dbReference type="GO" id="GO:0006355">
    <property type="term" value="P:regulation of DNA-templated transcription"/>
    <property type="evidence" value="ECO:0007669"/>
    <property type="project" value="InterPro"/>
</dbReference>
<feature type="transmembrane region" description="Helical" evidence="4">
    <location>
        <begin position="263"/>
        <end position="281"/>
    </location>
</feature>
<dbReference type="InterPro" id="IPR036388">
    <property type="entry name" value="WH-like_DNA-bd_sf"/>
</dbReference>
<keyword evidence="4" id="KW-0812">Transmembrane</keyword>
<evidence type="ECO:0000313" key="7">
    <source>
        <dbReference type="Proteomes" id="UP000318833"/>
    </source>
</evidence>
<keyword evidence="2" id="KW-0238">DNA-binding</keyword>
<evidence type="ECO:0000256" key="1">
    <source>
        <dbReference type="ARBA" id="ARBA00023015"/>
    </source>
</evidence>
<sequence>MINMKFQYLILYFILFASPKMLFAQYEFSGYVDKQNWSGDIYLSLIEDYRQLSGIYPEQIIQKVTSDSLGYFSFSGDNLPSENCMYRIHMENCSEHEKKAVHFNGFCSDSKEILFIANNNDTLTLPFSFDKEMFCKIISNNQKSNAFIKVDSIIGEMRFAFASYRSETNRKINTKKWFSTLQRYARDQGEPLTELYIYAFLSDKANNLHAYYLDDLKHNLYYDQLLERLEEKYSNNTYTTQYKAELASDKFLISSGKTAPKNYWLWLVLILLISSVTLNIFQFVKSRRKNNVYPSFGKNLTQQEQKVLDFILEDKTNKEIAASMFVSISTIKTHINNLYKKLDVRSREEVKSLYINK</sequence>
<organism evidence="6 7">
    <name type="scientific">Aquimarina algiphila</name>
    <dbReference type="NCBI Taxonomy" id="2047982"/>
    <lineage>
        <taxon>Bacteria</taxon>
        <taxon>Pseudomonadati</taxon>
        <taxon>Bacteroidota</taxon>
        <taxon>Flavobacteriia</taxon>
        <taxon>Flavobacteriales</taxon>
        <taxon>Flavobacteriaceae</taxon>
        <taxon>Aquimarina</taxon>
    </lineage>
</organism>
<dbReference type="SMART" id="SM00421">
    <property type="entry name" value="HTH_LUXR"/>
    <property type="match status" value="1"/>
</dbReference>
<keyword evidence="4" id="KW-1133">Transmembrane helix</keyword>
<evidence type="ECO:0000256" key="4">
    <source>
        <dbReference type="SAM" id="Phobius"/>
    </source>
</evidence>
<proteinExistence type="predicted"/>
<gene>
    <name evidence="6" type="ORF">FOF46_25965</name>
</gene>
<keyword evidence="3" id="KW-0804">Transcription</keyword>
<dbReference type="InterPro" id="IPR000792">
    <property type="entry name" value="Tscrpt_reg_LuxR_C"/>
</dbReference>
<keyword evidence="1" id="KW-0805">Transcription regulation</keyword>
<evidence type="ECO:0000256" key="2">
    <source>
        <dbReference type="ARBA" id="ARBA00023125"/>
    </source>
</evidence>
<dbReference type="GO" id="GO:0003677">
    <property type="term" value="F:DNA binding"/>
    <property type="evidence" value="ECO:0007669"/>
    <property type="project" value="UniProtKB-KW"/>
</dbReference>
<dbReference type="SUPFAM" id="SSF46894">
    <property type="entry name" value="C-terminal effector domain of the bipartite response regulators"/>
    <property type="match status" value="1"/>
</dbReference>
<name>A0A554VCQ5_9FLAO</name>
<dbReference type="Proteomes" id="UP000318833">
    <property type="component" value="Unassembled WGS sequence"/>
</dbReference>
<dbReference type="RefSeq" id="WP_143918474.1">
    <property type="nucleotide sequence ID" value="NZ_CANMXV010000084.1"/>
</dbReference>
<dbReference type="Pfam" id="PF00196">
    <property type="entry name" value="GerE"/>
    <property type="match status" value="1"/>
</dbReference>
<dbReference type="EMBL" id="VLNR01000079">
    <property type="protein sequence ID" value="TSE04526.1"/>
    <property type="molecule type" value="Genomic_DNA"/>
</dbReference>
<dbReference type="AlphaFoldDB" id="A0A554VCQ5"/>
<keyword evidence="4" id="KW-0472">Membrane</keyword>
<accession>A0A554VCQ5</accession>
<dbReference type="OrthoDB" id="9807565at2"/>
<comment type="caution">
    <text evidence="6">The sequence shown here is derived from an EMBL/GenBank/DDBJ whole genome shotgun (WGS) entry which is preliminary data.</text>
</comment>
<feature type="domain" description="HTH luxR-type" evidence="5">
    <location>
        <begin position="293"/>
        <end position="357"/>
    </location>
</feature>
<dbReference type="InterPro" id="IPR016032">
    <property type="entry name" value="Sig_transdc_resp-reg_C-effctor"/>
</dbReference>
<keyword evidence="7" id="KW-1185">Reference proteome</keyword>
<dbReference type="PROSITE" id="PS00622">
    <property type="entry name" value="HTH_LUXR_1"/>
    <property type="match status" value="1"/>
</dbReference>
<dbReference type="CDD" id="cd06170">
    <property type="entry name" value="LuxR_C_like"/>
    <property type="match status" value="1"/>
</dbReference>
<dbReference type="PANTHER" id="PTHR44688:SF16">
    <property type="entry name" value="DNA-BINDING TRANSCRIPTIONAL ACTIVATOR DEVR_DOSR"/>
    <property type="match status" value="1"/>
</dbReference>